<dbReference type="EMBL" id="KZ825480">
    <property type="protein sequence ID" value="PYI33841.1"/>
    <property type="molecule type" value="Genomic_DNA"/>
</dbReference>
<evidence type="ECO:0000256" key="1">
    <source>
        <dbReference type="SAM" id="MobiDB-lite"/>
    </source>
</evidence>
<accession>A0A2V5ICN4</accession>
<evidence type="ECO:0000313" key="3">
    <source>
        <dbReference type="Proteomes" id="UP000248817"/>
    </source>
</evidence>
<feature type="compositionally biased region" description="Polar residues" evidence="1">
    <location>
        <begin position="56"/>
        <end position="68"/>
    </location>
</feature>
<evidence type="ECO:0000313" key="2">
    <source>
        <dbReference type="EMBL" id="PYI33841.1"/>
    </source>
</evidence>
<protein>
    <submittedName>
        <fullName evidence="2">Uncharacterized protein</fullName>
    </submittedName>
</protein>
<dbReference type="AlphaFoldDB" id="A0A2V5ICN4"/>
<gene>
    <name evidence="2" type="ORF">BP00DRAFT_391531</name>
</gene>
<feature type="non-terminal residue" evidence="2">
    <location>
        <position position="107"/>
    </location>
</feature>
<name>A0A2V5ICN4_9EURO</name>
<dbReference type="Proteomes" id="UP000248817">
    <property type="component" value="Unassembled WGS sequence"/>
</dbReference>
<sequence>MVPTREDIAKFLTIVPHANEGQALLYLQGATTLEEAITHFYDGSLTRANGAAPGDASNSVRQDQNTQPDHADPLPSYQAAVAMRGNESRTTHTNSVIEVAKLRARDE</sequence>
<proteinExistence type="predicted"/>
<feature type="region of interest" description="Disordered" evidence="1">
    <location>
        <begin position="45"/>
        <end position="107"/>
    </location>
</feature>
<organism evidence="2 3">
    <name type="scientific">Aspergillus indologenus CBS 114.80</name>
    <dbReference type="NCBI Taxonomy" id="1450541"/>
    <lineage>
        <taxon>Eukaryota</taxon>
        <taxon>Fungi</taxon>
        <taxon>Dikarya</taxon>
        <taxon>Ascomycota</taxon>
        <taxon>Pezizomycotina</taxon>
        <taxon>Eurotiomycetes</taxon>
        <taxon>Eurotiomycetidae</taxon>
        <taxon>Eurotiales</taxon>
        <taxon>Aspergillaceae</taxon>
        <taxon>Aspergillus</taxon>
        <taxon>Aspergillus subgen. Circumdati</taxon>
    </lineage>
</organism>
<reference evidence="2 3" key="1">
    <citation type="submission" date="2018-02" db="EMBL/GenBank/DDBJ databases">
        <title>The genomes of Aspergillus section Nigri reveals drivers in fungal speciation.</title>
        <authorList>
            <consortium name="DOE Joint Genome Institute"/>
            <person name="Vesth T.C."/>
            <person name="Nybo J."/>
            <person name="Theobald S."/>
            <person name="Brandl J."/>
            <person name="Frisvad J.C."/>
            <person name="Nielsen K.F."/>
            <person name="Lyhne E.K."/>
            <person name="Kogle M.E."/>
            <person name="Kuo A."/>
            <person name="Riley R."/>
            <person name="Clum A."/>
            <person name="Nolan M."/>
            <person name="Lipzen A."/>
            <person name="Salamov A."/>
            <person name="Henrissat B."/>
            <person name="Wiebenga A."/>
            <person name="De vries R.P."/>
            <person name="Grigoriev I.V."/>
            <person name="Mortensen U.H."/>
            <person name="Andersen M.R."/>
            <person name="Baker S.E."/>
        </authorList>
    </citation>
    <scope>NUCLEOTIDE SEQUENCE [LARGE SCALE GENOMIC DNA]</scope>
    <source>
        <strain evidence="2 3">CBS 114.80</strain>
    </source>
</reference>
<keyword evidence="3" id="KW-1185">Reference proteome</keyword>